<evidence type="ECO:0000256" key="2">
    <source>
        <dbReference type="SAM" id="Phobius"/>
    </source>
</evidence>
<sequence length="319" mass="35117">MKFSVLLPLLALLPAFILALLTLLAGIQPKFLPDAYIVRTLYKAQPPSNTNTTARLLERDAGPIQVTSVMAPPTLPTHRAVVRDTPAKEGPKFALACSNVTGNFKNEPNSNLSGICTATELPPAPEDNNQTEKTPNRDQPAETNKHQSGYSYSLHLLTSCERKATPKTANCTKPWDFQNYFKKPWEITGQTSAQEHRGPKDLRRRDEEADRMKFEGESARLGKELAKMRPSFARVHVVACVFLGLSLLCTAISFFILPALGQWISIGNLALATLATIFLVTSSISTAALAHKVGRFVKQHTLAKRFYRVESGSMLQSLA</sequence>
<evidence type="ECO:0000313" key="4">
    <source>
        <dbReference type="Proteomes" id="UP001583177"/>
    </source>
</evidence>
<feature type="compositionally biased region" description="Basic and acidic residues" evidence="1">
    <location>
        <begin position="194"/>
        <end position="211"/>
    </location>
</feature>
<organism evidence="3 4">
    <name type="scientific">Diaporthe australafricana</name>
    <dbReference type="NCBI Taxonomy" id="127596"/>
    <lineage>
        <taxon>Eukaryota</taxon>
        <taxon>Fungi</taxon>
        <taxon>Dikarya</taxon>
        <taxon>Ascomycota</taxon>
        <taxon>Pezizomycotina</taxon>
        <taxon>Sordariomycetes</taxon>
        <taxon>Sordariomycetidae</taxon>
        <taxon>Diaporthales</taxon>
        <taxon>Diaporthaceae</taxon>
        <taxon>Diaporthe</taxon>
    </lineage>
</organism>
<keyword evidence="2" id="KW-0812">Transmembrane</keyword>
<feature type="region of interest" description="Disordered" evidence="1">
    <location>
        <begin position="191"/>
        <end position="211"/>
    </location>
</feature>
<keyword evidence="2" id="KW-0472">Membrane</keyword>
<dbReference type="Proteomes" id="UP001583177">
    <property type="component" value="Unassembled WGS sequence"/>
</dbReference>
<gene>
    <name evidence="3" type="ORF">Daus18300_008961</name>
</gene>
<keyword evidence="4" id="KW-1185">Reference proteome</keyword>
<feature type="transmembrane region" description="Helical" evidence="2">
    <location>
        <begin position="269"/>
        <end position="290"/>
    </location>
</feature>
<reference evidence="3 4" key="1">
    <citation type="journal article" date="2024" name="IMA Fungus">
        <title>IMA Genome - F19 : A genome assembly and annotation guide to empower mycologists, including annotated draft genome sequences of Ceratocystis pirilliformis, Diaporthe australafricana, Fusarium ophioides, Paecilomyces lecythidis, and Sporothrix stenoceras.</title>
        <authorList>
            <person name="Aylward J."/>
            <person name="Wilson A.M."/>
            <person name="Visagie C.M."/>
            <person name="Spraker J."/>
            <person name="Barnes I."/>
            <person name="Buitendag C."/>
            <person name="Ceriani C."/>
            <person name="Del Mar Angel L."/>
            <person name="du Plessis D."/>
            <person name="Fuchs T."/>
            <person name="Gasser K."/>
            <person name="Kramer D."/>
            <person name="Li W."/>
            <person name="Munsamy K."/>
            <person name="Piso A."/>
            <person name="Price J.L."/>
            <person name="Sonnekus B."/>
            <person name="Thomas C."/>
            <person name="van der Nest A."/>
            <person name="van Dijk A."/>
            <person name="van Heerden A."/>
            <person name="van Vuuren N."/>
            <person name="Yilmaz N."/>
            <person name="Duong T.A."/>
            <person name="van der Merwe N.A."/>
            <person name="Wingfield M.J."/>
            <person name="Wingfield B.D."/>
        </authorList>
    </citation>
    <scope>NUCLEOTIDE SEQUENCE [LARGE SCALE GENOMIC DNA]</scope>
    <source>
        <strain evidence="3 4">CMW 18300</strain>
    </source>
</reference>
<dbReference type="EMBL" id="JAWRVE010000088">
    <property type="protein sequence ID" value="KAL1861285.1"/>
    <property type="molecule type" value="Genomic_DNA"/>
</dbReference>
<name>A0ABR3WGC7_9PEZI</name>
<feature type="region of interest" description="Disordered" evidence="1">
    <location>
        <begin position="113"/>
        <end position="148"/>
    </location>
</feature>
<protein>
    <submittedName>
        <fullName evidence="3">Uncharacterized protein</fullName>
    </submittedName>
</protein>
<accession>A0ABR3WGC7</accession>
<keyword evidence="2" id="KW-1133">Transmembrane helix</keyword>
<evidence type="ECO:0000256" key="1">
    <source>
        <dbReference type="SAM" id="MobiDB-lite"/>
    </source>
</evidence>
<feature type="transmembrane region" description="Helical" evidence="2">
    <location>
        <begin position="235"/>
        <end position="257"/>
    </location>
</feature>
<comment type="caution">
    <text evidence="3">The sequence shown here is derived from an EMBL/GenBank/DDBJ whole genome shotgun (WGS) entry which is preliminary data.</text>
</comment>
<proteinExistence type="predicted"/>
<feature type="compositionally biased region" description="Basic and acidic residues" evidence="1">
    <location>
        <begin position="134"/>
        <end position="145"/>
    </location>
</feature>
<evidence type="ECO:0000313" key="3">
    <source>
        <dbReference type="EMBL" id="KAL1861285.1"/>
    </source>
</evidence>